<dbReference type="AlphaFoldDB" id="A0AAU9PI09"/>
<dbReference type="Pfam" id="PF25996">
    <property type="entry name" value="HTH_CLF_N"/>
    <property type="match status" value="1"/>
</dbReference>
<feature type="domain" description="Histone-lysine N-methyltransferase CLF-like HTH" evidence="1">
    <location>
        <begin position="1"/>
        <end position="34"/>
    </location>
</feature>
<protein>
    <recommendedName>
        <fullName evidence="1">Histone-lysine N-methyltransferase CLF-like HTH domain-containing protein</fullName>
    </recommendedName>
</protein>
<dbReference type="Proteomes" id="UP001157418">
    <property type="component" value="Unassembled WGS sequence"/>
</dbReference>
<gene>
    <name evidence="2" type="ORF">LVIROSA_LOCUS35103</name>
</gene>
<evidence type="ECO:0000259" key="1">
    <source>
        <dbReference type="Pfam" id="PF25996"/>
    </source>
</evidence>
<evidence type="ECO:0000313" key="3">
    <source>
        <dbReference type="Proteomes" id="UP001157418"/>
    </source>
</evidence>
<reference evidence="2 3" key="1">
    <citation type="submission" date="2022-01" db="EMBL/GenBank/DDBJ databases">
        <authorList>
            <person name="Xiong W."/>
            <person name="Schranz E."/>
        </authorList>
    </citation>
    <scope>NUCLEOTIDE SEQUENCE [LARGE SCALE GENOMIC DNA]</scope>
</reference>
<keyword evidence="3" id="KW-1185">Reference proteome</keyword>
<dbReference type="EMBL" id="CAKMRJ010005634">
    <property type="protein sequence ID" value="CAH1449629.1"/>
    <property type="molecule type" value="Genomic_DNA"/>
</dbReference>
<sequence length="79" mass="8984">MTIQQLGLSDAVLDLLGQRLSRKSSKLKARYEVLVNRENVVEVSKPGNVEFETRCIPTTKMVYGNGFIVGMELQVWNER</sequence>
<proteinExistence type="predicted"/>
<organism evidence="2 3">
    <name type="scientific">Lactuca virosa</name>
    <dbReference type="NCBI Taxonomy" id="75947"/>
    <lineage>
        <taxon>Eukaryota</taxon>
        <taxon>Viridiplantae</taxon>
        <taxon>Streptophyta</taxon>
        <taxon>Embryophyta</taxon>
        <taxon>Tracheophyta</taxon>
        <taxon>Spermatophyta</taxon>
        <taxon>Magnoliopsida</taxon>
        <taxon>eudicotyledons</taxon>
        <taxon>Gunneridae</taxon>
        <taxon>Pentapetalae</taxon>
        <taxon>asterids</taxon>
        <taxon>campanulids</taxon>
        <taxon>Asterales</taxon>
        <taxon>Asteraceae</taxon>
        <taxon>Cichorioideae</taxon>
        <taxon>Cichorieae</taxon>
        <taxon>Lactucinae</taxon>
        <taxon>Lactuca</taxon>
    </lineage>
</organism>
<accession>A0AAU9PI09</accession>
<name>A0AAU9PI09_9ASTR</name>
<comment type="caution">
    <text evidence="2">The sequence shown here is derived from an EMBL/GenBank/DDBJ whole genome shotgun (WGS) entry which is preliminary data.</text>
</comment>
<evidence type="ECO:0000313" key="2">
    <source>
        <dbReference type="EMBL" id="CAH1449629.1"/>
    </source>
</evidence>
<dbReference type="InterPro" id="IPR058609">
    <property type="entry name" value="HTH_CLF-like"/>
</dbReference>